<dbReference type="Proteomes" id="UP000175971">
    <property type="component" value="Unassembled WGS sequence"/>
</dbReference>
<accession>A0A1E7LHZ9</accession>
<evidence type="ECO:0000313" key="3">
    <source>
        <dbReference type="Proteomes" id="UP000175971"/>
    </source>
</evidence>
<evidence type="ECO:0000313" key="2">
    <source>
        <dbReference type="EMBL" id="OEV15840.1"/>
    </source>
</evidence>
<proteinExistence type="predicted"/>
<dbReference type="AlphaFoldDB" id="A0A1E7LHZ9"/>
<keyword evidence="1" id="KW-1133">Transmembrane helix</keyword>
<organism evidence="2 3">
    <name type="scientific">Streptomyces nanshensis</name>
    <dbReference type="NCBI Taxonomy" id="518642"/>
    <lineage>
        <taxon>Bacteria</taxon>
        <taxon>Bacillati</taxon>
        <taxon>Actinomycetota</taxon>
        <taxon>Actinomycetes</taxon>
        <taxon>Kitasatosporales</taxon>
        <taxon>Streptomycetaceae</taxon>
        <taxon>Streptomyces</taxon>
    </lineage>
</organism>
<gene>
    <name evidence="2" type="ORF">AN221_36225</name>
</gene>
<dbReference type="EMBL" id="LJGZ01000106">
    <property type="protein sequence ID" value="OEV15840.1"/>
    <property type="molecule type" value="Genomic_DNA"/>
</dbReference>
<name>A0A1E7LHZ9_9ACTN</name>
<dbReference type="OrthoDB" id="4558583at2"/>
<keyword evidence="3" id="KW-1185">Reference proteome</keyword>
<evidence type="ECO:0000256" key="1">
    <source>
        <dbReference type="SAM" id="Phobius"/>
    </source>
</evidence>
<comment type="caution">
    <text evidence="2">The sequence shown here is derived from an EMBL/GenBank/DDBJ whole genome shotgun (WGS) entry which is preliminary data.</text>
</comment>
<protein>
    <submittedName>
        <fullName evidence="2">Uncharacterized protein</fullName>
    </submittedName>
</protein>
<reference evidence="2 3" key="1">
    <citation type="journal article" date="2016" name="Front. Microbiol.">
        <title>Comparative Genomics Analysis of Streptomyces Species Reveals Their Adaptation to the Marine Environment and Their Diversity at the Genomic Level.</title>
        <authorList>
            <person name="Tian X."/>
            <person name="Zhang Z."/>
            <person name="Yang T."/>
            <person name="Chen M."/>
            <person name="Li J."/>
            <person name="Chen F."/>
            <person name="Yang J."/>
            <person name="Li W."/>
            <person name="Zhang B."/>
            <person name="Zhang Z."/>
            <person name="Wu J."/>
            <person name="Zhang C."/>
            <person name="Long L."/>
            <person name="Xiao J."/>
        </authorList>
    </citation>
    <scope>NUCLEOTIDE SEQUENCE [LARGE SCALE GENOMIC DNA]</scope>
    <source>
        <strain evidence="2 3">SCSIO M10372</strain>
    </source>
</reference>
<feature type="transmembrane region" description="Helical" evidence="1">
    <location>
        <begin position="113"/>
        <end position="130"/>
    </location>
</feature>
<keyword evidence="1" id="KW-0472">Membrane</keyword>
<sequence>MTRDRRRKAEIHAHQATTGAAYLVARRQIAALAEVMQQHPRLNSFGIGVFNPLRKTAEQRRAELAIGREELAGGVVMVMETAAWLHENITPIKTPTVSSYTVKHVMQRATGRYVTNGVFIAAALVAGYTFKYEQPNVLFGMSARDLKRMN</sequence>
<dbReference type="RefSeq" id="WP_070204416.1">
    <property type="nucleotide sequence ID" value="NZ_LJGZ01000106.1"/>
</dbReference>
<keyword evidence="1" id="KW-0812">Transmembrane</keyword>
<dbReference type="PATRIC" id="fig|518642.7.peg.7431"/>